<reference evidence="4 5" key="1">
    <citation type="journal article" date="2019" name="Int. J. Syst. Evol. Microbiol.">
        <title>The Global Catalogue of Microorganisms (GCM) 10K type strain sequencing project: providing services to taxonomists for standard genome sequencing and annotation.</title>
        <authorList>
            <consortium name="The Broad Institute Genomics Platform"/>
            <consortium name="The Broad Institute Genome Sequencing Center for Infectious Disease"/>
            <person name="Wu L."/>
            <person name="Ma J."/>
        </authorList>
    </citation>
    <scope>NUCLEOTIDE SEQUENCE [LARGE SCALE GENOMIC DNA]</scope>
    <source>
        <strain evidence="4 5">JCM 14326</strain>
    </source>
</reference>
<dbReference type="Proteomes" id="UP001501094">
    <property type="component" value="Unassembled WGS sequence"/>
</dbReference>
<dbReference type="InterPro" id="IPR046112">
    <property type="entry name" value="DUF6049"/>
</dbReference>
<sequence length="775" mass="80147">MKQQHGAPRRSARPGAVVLTTLALLGSLLPGNPASASPPAAAAERPAGTVAGAAPSAGAVVGHNTTGAVGRGGAGTVADRAGSPVAVALAGISPTVARPGDDVKVKATITNTTGKPLEGLKAKLAINAVALTQRASLAAWESLPLTERVASAGPGAKDLGRLAAGQSRTVDLTFPTATYTLQGWGPRELSLEVTGSQGRVGVLRTFLMYDDGVASAGRKSMRLTIAAPVTAGIVDPADIEGAQLQLAQEAADEGRLDQLLEVARSGKVSLAVDPNVVGLARAADSEDLRAWGESFLTATHRTSTYALPAWDPDLGALAHADVSQGRINGILNTPAVGKWTVPPSWNEGLAWPANGATDRVTVAAATYADRPFVILSQGTLAPTSPDVATSRADLELERGLARTAVADAVLSAAFVQGTDVTRATSVGVAVAESAPGQTDGAEPIGAVVPSATGAAAAQRLLAETAAVVAQATSSDTHALIATDRAWYPDADAVGTILGTLGNAPWVEIAPLKRLLGSGPHTVGRKPLPQEQPTERELDDSQVDRIDESRTRIIDFSSIAADPEELRRNSLMRLVAPLSVGYRRDPDQRQAAVDAGVQYAQEVREAVEVIPREGVNLISDRGDLPIRVRNNLDTDITVTVVLKPDNPRLTVTRQVTGTIPSFKEMNLSIPVEAIGSGDVTVTSQLFAPSGVQLGSESSFEVRVRAGWEEVGTWIVAGLVGLLFAVGIWRTVRRGRSPNRATVEDVAAATGEFAVTEPPADVAAASGTTTDAPHRTH</sequence>
<organism evidence="4 5">
    <name type="scientific">Myceligenerans crystallogenes</name>
    <dbReference type="NCBI Taxonomy" id="316335"/>
    <lineage>
        <taxon>Bacteria</taxon>
        <taxon>Bacillati</taxon>
        <taxon>Actinomycetota</taxon>
        <taxon>Actinomycetes</taxon>
        <taxon>Micrococcales</taxon>
        <taxon>Promicromonosporaceae</taxon>
        <taxon>Myceligenerans</taxon>
    </lineage>
</organism>
<accession>A0ABN2ND25</accession>
<evidence type="ECO:0000256" key="2">
    <source>
        <dbReference type="SAM" id="Phobius"/>
    </source>
</evidence>
<keyword evidence="2" id="KW-0812">Transmembrane</keyword>
<dbReference type="RefSeq" id="WP_344102616.1">
    <property type="nucleotide sequence ID" value="NZ_BAAANL010000004.1"/>
</dbReference>
<feature type="signal peptide" evidence="3">
    <location>
        <begin position="1"/>
        <end position="36"/>
    </location>
</feature>
<keyword evidence="2" id="KW-0472">Membrane</keyword>
<feature type="chain" id="PRO_5047513543" evidence="3">
    <location>
        <begin position="37"/>
        <end position="775"/>
    </location>
</feature>
<proteinExistence type="predicted"/>
<dbReference type="Pfam" id="PF19516">
    <property type="entry name" value="DUF6049"/>
    <property type="match status" value="1"/>
</dbReference>
<evidence type="ECO:0000313" key="4">
    <source>
        <dbReference type="EMBL" id="GAA1863606.1"/>
    </source>
</evidence>
<dbReference type="EMBL" id="BAAANL010000004">
    <property type="protein sequence ID" value="GAA1863606.1"/>
    <property type="molecule type" value="Genomic_DNA"/>
</dbReference>
<evidence type="ECO:0000256" key="3">
    <source>
        <dbReference type="SAM" id="SignalP"/>
    </source>
</evidence>
<comment type="caution">
    <text evidence="4">The sequence shown here is derived from an EMBL/GenBank/DDBJ whole genome shotgun (WGS) entry which is preliminary data.</text>
</comment>
<name>A0ABN2ND25_9MICO</name>
<feature type="transmembrane region" description="Helical" evidence="2">
    <location>
        <begin position="709"/>
        <end position="730"/>
    </location>
</feature>
<gene>
    <name evidence="4" type="ORF">GCM10009751_21960</name>
</gene>
<keyword evidence="2" id="KW-1133">Transmembrane helix</keyword>
<keyword evidence="5" id="KW-1185">Reference proteome</keyword>
<evidence type="ECO:0000256" key="1">
    <source>
        <dbReference type="SAM" id="MobiDB-lite"/>
    </source>
</evidence>
<feature type="region of interest" description="Disordered" evidence="1">
    <location>
        <begin position="517"/>
        <end position="543"/>
    </location>
</feature>
<protein>
    <submittedName>
        <fullName evidence="4">DUF6049 family protein</fullName>
    </submittedName>
</protein>
<keyword evidence="3" id="KW-0732">Signal</keyword>
<evidence type="ECO:0000313" key="5">
    <source>
        <dbReference type="Proteomes" id="UP001501094"/>
    </source>
</evidence>
<feature type="region of interest" description="Disordered" evidence="1">
    <location>
        <begin position="756"/>
        <end position="775"/>
    </location>
</feature>